<dbReference type="EMBL" id="JACXVP010000003">
    <property type="protein sequence ID" value="KAG5614865.1"/>
    <property type="molecule type" value="Genomic_DNA"/>
</dbReference>
<comment type="caution">
    <text evidence="6">The sequence shown here is derived from an EMBL/GenBank/DDBJ whole genome shotgun (WGS) entry which is preliminary data.</text>
</comment>
<evidence type="ECO:0000313" key="6">
    <source>
        <dbReference type="EMBL" id="KAG5614865.1"/>
    </source>
</evidence>
<dbReference type="GO" id="GO:0006508">
    <property type="term" value="P:proteolysis"/>
    <property type="evidence" value="ECO:0007669"/>
    <property type="project" value="UniProtKB-KW"/>
</dbReference>
<organism evidence="6 7">
    <name type="scientific">Solanum commersonii</name>
    <name type="common">Commerson's wild potato</name>
    <name type="synonym">Commerson's nightshade</name>
    <dbReference type="NCBI Taxonomy" id="4109"/>
    <lineage>
        <taxon>Eukaryota</taxon>
        <taxon>Viridiplantae</taxon>
        <taxon>Streptophyta</taxon>
        <taxon>Embryophyta</taxon>
        <taxon>Tracheophyta</taxon>
        <taxon>Spermatophyta</taxon>
        <taxon>Magnoliopsida</taxon>
        <taxon>eudicotyledons</taxon>
        <taxon>Gunneridae</taxon>
        <taxon>Pentapetalae</taxon>
        <taxon>asterids</taxon>
        <taxon>lamiids</taxon>
        <taxon>Solanales</taxon>
        <taxon>Solanaceae</taxon>
        <taxon>Solanoideae</taxon>
        <taxon>Solaneae</taxon>
        <taxon>Solanum</taxon>
    </lineage>
</organism>
<dbReference type="Proteomes" id="UP000824120">
    <property type="component" value="Chromosome 3"/>
</dbReference>
<feature type="non-terminal residue" evidence="6">
    <location>
        <position position="218"/>
    </location>
</feature>
<comment type="similarity">
    <text evidence="1">Belongs to the peptidase C48 family.</text>
</comment>
<evidence type="ECO:0000256" key="2">
    <source>
        <dbReference type="ARBA" id="ARBA00022670"/>
    </source>
</evidence>
<dbReference type="InterPro" id="IPR038765">
    <property type="entry name" value="Papain-like_cys_pep_sf"/>
</dbReference>
<dbReference type="AlphaFoldDB" id="A0A9J5ZRN1"/>
<dbReference type="InterPro" id="IPR003653">
    <property type="entry name" value="Peptidase_C48_C"/>
</dbReference>
<dbReference type="SUPFAM" id="SSF54001">
    <property type="entry name" value="Cysteine proteinases"/>
    <property type="match status" value="1"/>
</dbReference>
<keyword evidence="7" id="KW-1185">Reference proteome</keyword>
<accession>A0A9J5ZRN1</accession>
<proteinExistence type="inferred from homology"/>
<evidence type="ECO:0000259" key="5">
    <source>
        <dbReference type="PROSITE" id="PS50600"/>
    </source>
</evidence>
<keyword evidence="2" id="KW-0645">Protease</keyword>
<reference evidence="6 7" key="1">
    <citation type="submission" date="2020-09" db="EMBL/GenBank/DDBJ databases">
        <title>De no assembly of potato wild relative species, Solanum commersonii.</title>
        <authorList>
            <person name="Cho K."/>
        </authorList>
    </citation>
    <scope>NUCLEOTIDE SEQUENCE [LARGE SCALE GENOMIC DNA]</scope>
    <source>
        <strain evidence="6">LZ3.2</strain>
        <tissue evidence="6">Leaf</tissue>
    </source>
</reference>
<feature type="region of interest" description="Disordered" evidence="4">
    <location>
        <begin position="1"/>
        <end position="57"/>
    </location>
</feature>
<dbReference type="PANTHER" id="PTHR31470:SF46">
    <property type="entry name" value="ULP1 PROTEASE FAMILY, C-TERMINAL CATALYTIC DOMAIN CONTAINING PROTEIN"/>
    <property type="match status" value="1"/>
</dbReference>
<dbReference type="Pfam" id="PF02902">
    <property type="entry name" value="Peptidase_C48"/>
    <property type="match status" value="1"/>
</dbReference>
<dbReference type="PANTHER" id="PTHR31470">
    <property type="entry name" value="CYSTEINE PROTEINASES SUPERFAMILY PROTEIN-RELATED-RELATED"/>
    <property type="match status" value="1"/>
</dbReference>
<feature type="domain" description="Ubiquitin-like protease family profile" evidence="5">
    <location>
        <begin position="44"/>
        <end position="218"/>
    </location>
</feature>
<gene>
    <name evidence="6" type="ORF">H5410_014689</name>
</gene>
<dbReference type="PROSITE" id="PS50600">
    <property type="entry name" value="ULP_PROTEASE"/>
    <property type="match status" value="1"/>
</dbReference>
<name>A0A9J5ZRN1_SOLCO</name>
<dbReference type="Gene3D" id="3.40.395.10">
    <property type="entry name" value="Adenoviral Proteinase, Chain A"/>
    <property type="match status" value="1"/>
</dbReference>
<protein>
    <recommendedName>
        <fullName evidence="5">Ubiquitin-like protease family profile domain-containing protein</fullName>
    </recommendedName>
</protein>
<sequence>MTYTIDVHTSKKISQPLKLGKKSITKEEEKDKENEEKEEEKEKEKVKNKVKEKEKKKEKKVEVVSCDVKQQYLFEGFNIDDEDPIELIRDKDDHYLANCSNLEFKQLDFVVASPKKKDWFYVIVVLEYEDKIVSIIKGFSIPSGLPWHLTDDVYVPVNCNGEFHWVLVVIALKERCIKVYDSMSSSRTNKNLCSEIQKLSTMLPKYLKSSRFFEQKDN</sequence>
<evidence type="ECO:0000256" key="1">
    <source>
        <dbReference type="ARBA" id="ARBA00005234"/>
    </source>
</evidence>
<evidence type="ECO:0000313" key="7">
    <source>
        <dbReference type="Proteomes" id="UP000824120"/>
    </source>
</evidence>
<evidence type="ECO:0000256" key="4">
    <source>
        <dbReference type="SAM" id="MobiDB-lite"/>
    </source>
</evidence>
<keyword evidence="3" id="KW-0378">Hydrolase</keyword>
<evidence type="ECO:0000256" key="3">
    <source>
        <dbReference type="ARBA" id="ARBA00022801"/>
    </source>
</evidence>
<dbReference type="GO" id="GO:0008234">
    <property type="term" value="F:cysteine-type peptidase activity"/>
    <property type="evidence" value="ECO:0007669"/>
    <property type="project" value="InterPro"/>
</dbReference>
<feature type="compositionally biased region" description="Basic and acidic residues" evidence="4">
    <location>
        <begin position="24"/>
        <end position="57"/>
    </location>
</feature>